<accession>A0A9W4B3W0</accession>
<dbReference type="KEGG" id="mgau:MGALJ_32000"/>
<protein>
    <submittedName>
        <fullName evidence="1">Uncharacterized protein</fullName>
    </submittedName>
</protein>
<name>A0A9W4B3W0_9MYCO</name>
<evidence type="ECO:0000313" key="2">
    <source>
        <dbReference type="Proteomes" id="UP000465785"/>
    </source>
</evidence>
<organism evidence="1 2">
    <name type="scientific">Mycobacterium gallinarum</name>
    <dbReference type="NCBI Taxonomy" id="39689"/>
    <lineage>
        <taxon>Bacteria</taxon>
        <taxon>Bacillati</taxon>
        <taxon>Actinomycetota</taxon>
        <taxon>Actinomycetes</taxon>
        <taxon>Mycobacteriales</taxon>
        <taxon>Mycobacteriaceae</taxon>
        <taxon>Mycobacterium</taxon>
    </lineage>
</organism>
<keyword evidence="2" id="KW-1185">Reference proteome</keyword>
<sequence>MGDMTALEYLGRPAADRPVEPSGLVLIATAAGRLAERGLAASIAGAVHTHLPFAGHMLPREASHAVNAAIDLAMAGTPCAEDGLAVA</sequence>
<reference evidence="1 2" key="1">
    <citation type="journal article" date="2019" name="Emerg. Microbes Infect.">
        <title>Comprehensive subspecies identification of 175 nontuberculous mycobacteria species based on 7547 genomic profiles.</title>
        <authorList>
            <person name="Matsumoto Y."/>
            <person name="Kinjo T."/>
            <person name="Motooka D."/>
            <person name="Nabeya D."/>
            <person name="Jung N."/>
            <person name="Uechi K."/>
            <person name="Horii T."/>
            <person name="Iida T."/>
            <person name="Fujita J."/>
            <person name="Nakamura S."/>
        </authorList>
    </citation>
    <scope>NUCLEOTIDE SEQUENCE [LARGE SCALE GENOMIC DNA]</scope>
    <source>
        <strain evidence="1 2">JCM 6399</strain>
    </source>
</reference>
<gene>
    <name evidence="1" type="ORF">MGALJ_32000</name>
</gene>
<dbReference type="Proteomes" id="UP000465785">
    <property type="component" value="Chromosome"/>
</dbReference>
<dbReference type="RefSeq" id="WP_232076162.1">
    <property type="nucleotide sequence ID" value="NZ_AP022601.1"/>
</dbReference>
<proteinExistence type="predicted"/>
<dbReference type="AlphaFoldDB" id="A0A9W4B3W0"/>
<dbReference type="EMBL" id="AP022601">
    <property type="protein sequence ID" value="BBY93531.1"/>
    <property type="molecule type" value="Genomic_DNA"/>
</dbReference>
<evidence type="ECO:0000313" key="1">
    <source>
        <dbReference type="EMBL" id="BBY93531.1"/>
    </source>
</evidence>